<evidence type="ECO:0000256" key="11">
    <source>
        <dbReference type="ARBA" id="ARBA00023034"/>
    </source>
</evidence>
<keyword evidence="6 19" id="KW-0808">Transferase</keyword>
<evidence type="ECO:0000256" key="7">
    <source>
        <dbReference type="ARBA" id="ARBA00022692"/>
    </source>
</evidence>
<sequence length="498" mass="57203">MSSAHYQALEPQTSDEDNEDIERRHHQSNSRGCTACATSASTTSHPAHAMVRKGGVARRRCLVPLVAGALFFVAFCYLTLSADTRLALGLGGGAEDSEELSHHGLGKQWSPLMETRPPDWLLRYTRHDEPEGKDRAADEEEFQGNLSHRTQEIDEYKWNFKIEEQRSQQIHTRKWHRFKPMIHGMNFRPLNETVHICSESYEDRRQFMQDKPQSEYGQLPVIYFVTPTYPRREQIPELTRLAHTLLHVPRLHWLVADDQEKCNGFMDTLLYRFGIPFTHMVSPMPSKFRNEKPAPRGVANRRAALQWLRQHNLTNGILYFGDDDNTYDLRLFSEIRKTQRVSMFPVGLIADYGVSGPVVRKGKVVAFLDSWVAGRRWPVDMAGFAVNLEYMAQYPYVNMPYKPGYEEDLFLRSIGLQMNLIEPRGNNCTEILVWHTQTKSKKLGMVRLESKYLDDRSNLGALLHNLKLMGVASTTESEGRDALISKNGKEKPHSKILS</sequence>
<proteinExistence type="inferred from homology"/>
<feature type="region of interest" description="Disordered" evidence="20">
    <location>
        <begin position="479"/>
        <end position="498"/>
    </location>
</feature>
<evidence type="ECO:0000256" key="16">
    <source>
        <dbReference type="PIRSR" id="PIRSR605027-1"/>
    </source>
</evidence>
<dbReference type="GO" id="GO:0015018">
    <property type="term" value="F:galactosylgalactosylxylosylprotein 3-beta-glucuronosyltransferase activity"/>
    <property type="evidence" value="ECO:0007669"/>
    <property type="project" value="UniProtKB-UniRule"/>
</dbReference>
<name>A0A0R1DS95_DROYA</name>
<comment type="subcellular location">
    <subcellularLocation>
        <location evidence="2 19">Golgi apparatus membrane</location>
        <topology evidence="2 19">Single-pass type II membrane protein</topology>
    </subcellularLocation>
</comment>
<evidence type="ECO:0000256" key="6">
    <source>
        <dbReference type="ARBA" id="ARBA00022679"/>
    </source>
</evidence>
<feature type="binding site" evidence="17">
    <location>
        <position position="324"/>
    </location>
    <ligand>
        <name>Mn(2+)</name>
        <dbReference type="ChEBI" id="CHEBI:29035"/>
    </ligand>
</feature>
<dbReference type="Gene3D" id="3.90.550.10">
    <property type="entry name" value="Spore Coat Polysaccharide Biosynthesis Protein SpsA, Chain A"/>
    <property type="match status" value="1"/>
</dbReference>
<evidence type="ECO:0000256" key="10">
    <source>
        <dbReference type="ARBA" id="ARBA00022989"/>
    </source>
</evidence>
<dbReference type="InterPro" id="IPR029044">
    <property type="entry name" value="Nucleotide-diphossugar_trans"/>
</dbReference>
<dbReference type="EC" id="2.4.1.135" evidence="5 19"/>
<organism evidence="21 22">
    <name type="scientific">Drosophila yakuba</name>
    <name type="common">Fruit fly</name>
    <dbReference type="NCBI Taxonomy" id="7245"/>
    <lineage>
        <taxon>Eukaryota</taxon>
        <taxon>Metazoa</taxon>
        <taxon>Ecdysozoa</taxon>
        <taxon>Arthropoda</taxon>
        <taxon>Hexapoda</taxon>
        <taxon>Insecta</taxon>
        <taxon>Pterygota</taxon>
        <taxon>Neoptera</taxon>
        <taxon>Endopterygota</taxon>
        <taxon>Diptera</taxon>
        <taxon>Brachycera</taxon>
        <taxon>Muscomorpha</taxon>
        <taxon>Ephydroidea</taxon>
        <taxon>Drosophilidae</taxon>
        <taxon>Drosophila</taxon>
        <taxon>Sophophora</taxon>
    </lineage>
</organism>
<comment type="catalytic activity">
    <reaction evidence="15 19">
        <text>3-O-(beta-D-galactosyl-(1-&gt;3)-beta-D-galactosyl-(1-&gt;4)-beta-D-xylosyl)-L-seryl-[protein] + UDP-alpha-D-glucuronate = 3-O-(beta-D-GlcA-(1-&gt;3)-beta-D-Gal-(1-&gt;3)-beta-D-Gal-(1-&gt;4)-beta-D-Xyl)-L-seryl-[protein] + UDP + H(+)</text>
        <dbReference type="Rhea" id="RHEA:24168"/>
        <dbReference type="Rhea" id="RHEA-COMP:12571"/>
        <dbReference type="Rhea" id="RHEA-COMP:12573"/>
        <dbReference type="ChEBI" id="CHEBI:15378"/>
        <dbReference type="ChEBI" id="CHEBI:58052"/>
        <dbReference type="ChEBI" id="CHEBI:58223"/>
        <dbReference type="ChEBI" id="CHEBI:132090"/>
        <dbReference type="ChEBI" id="CHEBI:132093"/>
        <dbReference type="EC" id="2.4.1.135"/>
    </reaction>
</comment>
<keyword evidence="14 17" id="KW-0464">Manganese</keyword>
<evidence type="ECO:0000256" key="8">
    <source>
        <dbReference type="ARBA" id="ARBA00022723"/>
    </source>
</evidence>
<dbReference type="PANTHER" id="PTHR10896">
    <property type="entry name" value="GALACTOSYLGALACTOSYLXYLOSYLPROTEIN 3-BETA-GLUCURONOSYLTRANSFERASE BETA-1,3-GLUCURONYLTRANSFERASE"/>
    <property type="match status" value="1"/>
</dbReference>
<dbReference type="GO" id="GO:0046872">
    <property type="term" value="F:metal ion binding"/>
    <property type="evidence" value="ECO:0007669"/>
    <property type="project" value="UniProtKB-KW"/>
</dbReference>
<protein>
    <recommendedName>
        <fullName evidence="5 19">Galactosylgalactosylxylosylprotein 3-beta-glucuronosyltransferase</fullName>
        <ecNumber evidence="5 19">2.4.1.135</ecNumber>
    </recommendedName>
</protein>
<keyword evidence="9 19" id="KW-0735">Signal-anchor</keyword>
<feature type="active site" description="Proton donor/acceptor" evidence="16">
    <location>
        <position position="407"/>
    </location>
</feature>
<evidence type="ECO:0000256" key="17">
    <source>
        <dbReference type="PIRSR" id="PIRSR605027-3"/>
    </source>
</evidence>
<comment type="similarity">
    <text evidence="4 19">Belongs to the glycosyltransferase 43 family.</text>
</comment>
<feature type="region of interest" description="Disordered" evidence="20">
    <location>
        <begin position="1"/>
        <end position="39"/>
    </location>
</feature>
<evidence type="ECO:0000256" key="2">
    <source>
        <dbReference type="ARBA" id="ARBA00004323"/>
    </source>
</evidence>
<keyword evidence="7 19" id="KW-0812">Transmembrane</keyword>
<dbReference type="UniPathway" id="UPA00378"/>
<evidence type="ECO:0000256" key="12">
    <source>
        <dbReference type="ARBA" id="ARBA00023136"/>
    </source>
</evidence>
<dbReference type="EMBL" id="CM000157">
    <property type="protein sequence ID" value="KRJ97968.1"/>
    <property type="molecule type" value="Genomic_DNA"/>
</dbReference>
<dbReference type="GO" id="GO:0050650">
    <property type="term" value="P:chondroitin sulfate proteoglycan biosynthetic process"/>
    <property type="evidence" value="ECO:0007669"/>
    <property type="project" value="TreeGrafter"/>
</dbReference>
<dbReference type="SMR" id="A0A0R1DS95"/>
<dbReference type="CDD" id="cd00218">
    <property type="entry name" value="GlcAT-I"/>
    <property type="match status" value="1"/>
</dbReference>
<dbReference type="FunFam" id="3.90.550.10:FF:000044">
    <property type="entry name" value="Galactosylgalactosylxylosylprotein 3-beta-glucuronosyltransferase"/>
    <property type="match status" value="1"/>
</dbReference>
<dbReference type="Pfam" id="PF03360">
    <property type="entry name" value="Glyco_transf_43"/>
    <property type="match status" value="1"/>
</dbReference>
<reference evidence="21 22" key="2">
    <citation type="journal article" date="2007" name="PLoS Biol.">
        <title>Principles of genome evolution in the Drosophila melanogaster species group.</title>
        <authorList>
            <person name="Ranz J.M."/>
            <person name="Maurin D."/>
            <person name="Chan Y.S."/>
            <person name="von Grotthuss M."/>
            <person name="Hillier L.W."/>
            <person name="Roote J."/>
            <person name="Ashburner M."/>
            <person name="Bergman C.M."/>
        </authorList>
    </citation>
    <scope>NUCLEOTIDE SEQUENCE [LARGE SCALE GENOMIC DNA]</scope>
    <source>
        <strain evidence="22">Tai18E2 / Tucson 14021-0261.01</strain>
    </source>
</reference>
<dbReference type="InterPro" id="IPR005027">
    <property type="entry name" value="Glyco_trans_43"/>
</dbReference>
<dbReference type="PANTHER" id="PTHR10896:SF51">
    <property type="entry name" value="GALACTOSYLGALACTOSYLXYLOSYLPROTEIN 3-BETA-GLUCURONOSYLTRANSFERASE S"/>
    <property type="match status" value="1"/>
</dbReference>
<evidence type="ECO:0000313" key="22">
    <source>
        <dbReference type="Proteomes" id="UP000002282"/>
    </source>
</evidence>
<evidence type="ECO:0000256" key="1">
    <source>
        <dbReference type="ARBA" id="ARBA00001936"/>
    </source>
</evidence>
<keyword evidence="13 18" id="KW-0325">Glycoprotein</keyword>
<evidence type="ECO:0000256" key="3">
    <source>
        <dbReference type="ARBA" id="ARBA00004922"/>
    </source>
</evidence>
<evidence type="ECO:0000256" key="18">
    <source>
        <dbReference type="PIRSR" id="PIRSR605027-6"/>
    </source>
</evidence>
<evidence type="ECO:0000256" key="4">
    <source>
        <dbReference type="ARBA" id="ARBA00007706"/>
    </source>
</evidence>
<evidence type="ECO:0000256" key="9">
    <source>
        <dbReference type="ARBA" id="ARBA00022968"/>
    </source>
</evidence>
<gene>
    <name evidence="21" type="primary">Dyak\GlcAT-S</name>
    <name evidence="21" type="synonym">Dyak\GE18858</name>
    <name evidence="21" type="synonym">dyak_GLEANR_2642</name>
    <name evidence="21" type="synonym">GE18858</name>
    <name evidence="21" type="synonym">GlcAT-S</name>
    <name evidence="21" type="ORF">Dyak_GE18858</name>
</gene>
<reference evidence="21 22" key="1">
    <citation type="journal article" date="2007" name="Nature">
        <title>Evolution of genes and genomes on the Drosophila phylogeny.</title>
        <authorList>
            <consortium name="Drosophila 12 Genomes Consortium"/>
            <person name="Clark A.G."/>
            <person name="Eisen M.B."/>
            <person name="Smith D.R."/>
            <person name="Bergman C.M."/>
            <person name="Oliver B."/>
            <person name="Markow T.A."/>
            <person name="Kaufman T.C."/>
            <person name="Kellis M."/>
            <person name="Gelbart W."/>
            <person name="Iyer V.N."/>
            <person name="Pollard D.A."/>
            <person name="Sackton T.B."/>
            <person name="Larracuente A.M."/>
            <person name="Singh N.D."/>
            <person name="Abad J.P."/>
            <person name="Abt D.N."/>
            <person name="Adryan B."/>
            <person name="Aguade M."/>
            <person name="Akashi H."/>
            <person name="Anderson W.W."/>
            <person name="Aquadro C.F."/>
            <person name="Ardell D.H."/>
            <person name="Arguello R."/>
            <person name="Artieri C.G."/>
            <person name="Barbash D.A."/>
            <person name="Barker D."/>
            <person name="Barsanti P."/>
            <person name="Batterham P."/>
            <person name="Batzoglou S."/>
            <person name="Begun D."/>
            <person name="Bhutkar A."/>
            <person name="Blanco E."/>
            <person name="Bosak S.A."/>
            <person name="Bradley R.K."/>
            <person name="Brand A.D."/>
            <person name="Brent M.R."/>
            <person name="Brooks A.N."/>
            <person name="Brown R.H."/>
            <person name="Butlin R.K."/>
            <person name="Caggese C."/>
            <person name="Calvi B.R."/>
            <person name="Bernardo de Carvalho A."/>
            <person name="Caspi A."/>
            <person name="Castrezana S."/>
            <person name="Celniker S.E."/>
            <person name="Chang J.L."/>
            <person name="Chapple C."/>
            <person name="Chatterji S."/>
            <person name="Chinwalla A."/>
            <person name="Civetta A."/>
            <person name="Clifton S.W."/>
            <person name="Comeron J.M."/>
            <person name="Costello J.C."/>
            <person name="Coyne J.A."/>
            <person name="Daub J."/>
            <person name="David R.G."/>
            <person name="Delcher A.L."/>
            <person name="Delehaunty K."/>
            <person name="Do C.B."/>
            <person name="Ebling H."/>
            <person name="Edwards K."/>
            <person name="Eickbush T."/>
            <person name="Evans J.D."/>
            <person name="Filipski A."/>
            <person name="Findeiss S."/>
            <person name="Freyhult E."/>
            <person name="Fulton L."/>
            <person name="Fulton R."/>
            <person name="Garcia A.C."/>
            <person name="Gardiner A."/>
            <person name="Garfield D.A."/>
            <person name="Garvin B.E."/>
            <person name="Gibson G."/>
            <person name="Gilbert D."/>
            <person name="Gnerre S."/>
            <person name="Godfrey J."/>
            <person name="Good R."/>
            <person name="Gotea V."/>
            <person name="Gravely B."/>
            <person name="Greenberg A.J."/>
            <person name="Griffiths-Jones S."/>
            <person name="Gross S."/>
            <person name="Guigo R."/>
            <person name="Gustafson E.A."/>
            <person name="Haerty W."/>
            <person name="Hahn M.W."/>
            <person name="Halligan D.L."/>
            <person name="Halpern A.L."/>
            <person name="Halter G.M."/>
            <person name="Han M.V."/>
            <person name="Heger A."/>
            <person name="Hillier L."/>
            <person name="Hinrichs A.S."/>
            <person name="Holmes I."/>
            <person name="Hoskins R.A."/>
            <person name="Hubisz M.J."/>
            <person name="Hultmark D."/>
            <person name="Huntley M.A."/>
            <person name="Jaffe D.B."/>
            <person name="Jagadeeshan S."/>
            <person name="Jeck W.R."/>
            <person name="Johnson J."/>
            <person name="Jones C.D."/>
            <person name="Jordan W.C."/>
            <person name="Karpen G.H."/>
            <person name="Kataoka E."/>
            <person name="Keightley P.D."/>
            <person name="Kheradpour P."/>
            <person name="Kirkness E.F."/>
            <person name="Koerich L.B."/>
            <person name="Kristiansen K."/>
            <person name="Kudrna D."/>
            <person name="Kulathinal R.J."/>
            <person name="Kumar S."/>
            <person name="Kwok R."/>
            <person name="Lander E."/>
            <person name="Langley C.H."/>
            <person name="Lapoint R."/>
            <person name="Lazzaro B.P."/>
            <person name="Lee S.J."/>
            <person name="Levesque L."/>
            <person name="Li R."/>
            <person name="Lin C.F."/>
            <person name="Lin M.F."/>
            <person name="Lindblad-Toh K."/>
            <person name="Llopart A."/>
            <person name="Long M."/>
            <person name="Low L."/>
            <person name="Lozovsky E."/>
            <person name="Lu J."/>
            <person name="Luo M."/>
            <person name="Machado C.A."/>
            <person name="Makalowski W."/>
            <person name="Marzo M."/>
            <person name="Matsuda M."/>
            <person name="Matzkin L."/>
            <person name="McAllister B."/>
            <person name="McBride C.S."/>
            <person name="McKernan B."/>
            <person name="McKernan K."/>
            <person name="Mendez-Lago M."/>
            <person name="Minx P."/>
            <person name="Mollenhauer M.U."/>
            <person name="Montooth K."/>
            <person name="Mount S.M."/>
            <person name="Mu X."/>
            <person name="Myers E."/>
            <person name="Negre B."/>
            <person name="Newfeld S."/>
            <person name="Nielsen R."/>
            <person name="Noor M.A."/>
            <person name="O'Grady P."/>
            <person name="Pachter L."/>
            <person name="Papaceit M."/>
            <person name="Parisi M.J."/>
            <person name="Parisi M."/>
            <person name="Parts L."/>
            <person name="Pedersen J.S."/>
            <person name="Pesole G."/>
            <person name="Phillippy A.M."/>
            <person name="Ponting C.P."/>
            <person name="Pop M."/>
            <person name="Porcelli D."/>
            <person name="Powell J.R."/>
            <person name="Prohaska S."/>
            <person name="Pruitt K."/>
            <person name="Puig M."/>
            <person name="Quesneville H."/>
            <person name="Ram K.R."/>
            <person name="Rand D."/>
            <person name="Rasmussen M.D."/>
            <person name="Reed L.K."/>
            <person name="Reenan R."/>
            <person name="Reily A."/>
            <person name="Remington K.A."/>
            <person name="Rieger T.T."/>
            <person name="Ritchie M.G."/>
            <person name="Robin C."/>
            <person name="Rogers Y.H."/>
            <person name="Rohde C."/>
            <person name="Rozas J."/>
            <person name="Rubenfield M.J."/>
            <person name="Ruiz A."/>
            <person name="Russo S."/>
            <person name="Salzberg S.L."/>
            <person name="Sanchez-Gracia A."/>
            <person name="Saranga D.J."/>
            <person name="Sato H."/>
            <person name="Schaeffer S.W."/>
            <person name="Schatz M.C."/>
            <person name="Schlenke T."/>
            <person name="Schwartz R."/>
            <person name="Segarra C."/>
            <person name="Singh R.S."/>
            <person name="Sirot L."/>
            <person name="Sirota M."/>
            <person name="Sisneros N.B."/>
            <person name="Smith C.D."/>
            <person name="Smith T.F."/>
            <person name="Spieth J."/>
            <person name="Stage D.E."/>
            <person name="Stark A."/>
            <person name="Stephan W."/>
            <person name="Strausberg R.L."/>
            <person name="Strempel S."/>
            <person name="Sturgill D."/>
            <person name="Sutton G."/>
            <person name="Sutton G.G."/>
            <person name="Tao W."/>
            <person name="Teichmann S."/>
            <person name="Tobari Y.N."/>
            <person name="Tomimura Y."/>
            <person name="Tsolas J.M."/>
            <person name="Valente V.L."/>
            <person name="Venter E."/>
            <person name="Venter J.C."/>
            <person name="Vicario S."/>
            <person name="Vieira F.G."/>
            <person name="Vilella A.J."/>
            <person name="Villasante A."/>
            <person name="Walenz B."/>
            <person name="Wang J."/>
            <person name="Wasserman M."/>
            <person name="Watts T."/>
            <person name="Wilson D."/>
            <person name="Wilson R.K."/>
            <person name="Wing R.A."/>
            <person name="Wolfner M.F."/>
            <person name="Wong A."/>
            <person name="Wong G.K."/>
            <person name="Wu C.I."/>
            <person name="Wu G."/>
            <person name="Yamamoto D."/>
            <person name="Yang H.P."/>
            <person name="Yang S.P."/>
            <person name="Yorke J.A."/>
            <person name="Yoshida K."/>
            <person name="Zdobnov E."/>
            <person name="Zhang P."/>
            <person name="Zhang Y."/>
            <person name="Zimin A.V."/>
            <person name="Baldwin J."/>
            <person name="Abdouelleil A."/>
            <person name="Abdulkadir J."/>
            <person name="Abebe A."/>
            <person name="Abera B."/>
            <person name="Abreu J."/>
            <person name="Acer S.C."/>
            <person name="Aftuck L."/>
            <person name="Alexander A."/>
            <person name="An P."/>
            <person name="Anderson E."/>
            <person name="Anderson S."/>
            <person name="Arachi H."/>
            <person name="Azer M."/>
            <person name="Bachantsang P."/>
            <person name="Barry A."/>
            <person name="Bayul T."/>
            <person name="Berlin A."/>
            <person name="Bessette D."/>
            <person name="Bloom T."/>
            <person name="Blye J."/>
            <person name="Boguslavskiy L."/>
            <person name="Bonnet C."/>
            <person name="Boukhgalter B."/>
            <person name="Bourzgui I."/>
            <person name="Brown A."/>
            <person name="Cahill P."/>
            <person name="Channer S."/>
            <person name="Cheshatsang Y."/>
            <person name="Chuda L."/>
            <person name="Citroen M."/>
            <person name="Collymore A."/>
            <person name="Cooke P."/>
            <person name="Costello M."/>
            <person name="D'Aco K."/>
            <person name="Daza R."/>
            <person name="De Haan G."/>
            <person name="DeGray S."/>
            <person name="DeMaso C."/>
            <person name="Dhargay N."/>
            <person name="Dooley K."/>
            <person name="Dooley E."/>
            <person name="Doricent M."/>
            <person name="Dorje P."/>
            <person name="Dorjee K."/>
            <person name="Dupes A."/>
            <person name="Elong R."/>
            <person name="Falk J."/>
            <person name="Farina A."/>
            <person name="Faro S."/>
            <person name="Ferguson D."/>
            <person name="Fisher S."/>
            <person name="Foley C.D."/>
            <person name="Franke A."/>
            <person name="Friedrich D."/>
            <person name="Gadbois L."/>
            <person name="Gearin G."/>
            <person name="Gearin C.R."/>
            <person name="Giannoukos G."/>
            <person name="Goode T."/>
            <person name="Graham J."/>
            <person name="Grandbois E."/>
            <person name="Grewal S."/>
            <person name="Gyaltsen K."/>
            <person name="Hafez N."/>
            <person name="Hagos B."/>
            <person name="Hall J."/>
            <person name="Henson C."/>
            <person name="Hollinger A."/>
            <person name="Honan T."/>
            <person name="Huard M.D."/>
            <person name="Hughes L."/>
            <person name="Hurhula B."/>
            <person name="Husby M.E."/>
            <person name="Kamat A."/>
            <person name="Kanga B."/>
            <person name="Kashin S."/>
            <person name="Khazanovich D."/>
            <person name="Kisner P."/>
            <person name="Lance K."/>
            <person name="Lara M."/>
            <person name="Lee W."/>
            <person name="Lennon N."/>
            <person name="Letendre F."/>
            <person name="LeVine R."/>
            <person name="Lipovsky A."/>
            <person name="Liu X."/>
            <person name="Liu J."/>
            <person name="Liu S."/>
            <person name="Lokyitsang T."/>
            <person name="Lokyitsang Y."/>
            <person name="Lubonja R."/>
            <person name="Lui A."/>
            <person name="MacDonald P."/>
            <person name="Magnisalis V."/>
            <person name="Maru K."/>
            <person name="Matthews C."/>
            <person name="McCusker W."/>
            <person name="McDonough S."/>
            <person name="Mehta T."/>
            <person name="Meldrim J."/>
            <person name="Meneus L."/>
            <person name="Mihai O."/>
            <person name="Mihalev A."/>
            <person name="Mihova T."/>
            <person name="Mittelman R."/>
            <person name="Mlenga V."/>
            <person name="Montmayeur A."/>
            <person name="Mulrain L."/>
            <person name="Navidi A."/>
            <person name="Naylor J."/>
            <person name="Negash T."/>
            <person name="Nguyen T."/>
            <person name="Nguyen N."/>
            <person name="Nicol R."/>
            <person name="Norbu C."/>
            <person name="Norbu N."/>
            <person name="Novod N."/>
            <person name="O'Neill B."/>
            <person name="Osman S."/>
            <person name="Markiewicz E."/>
            <person name="Oyono O.L."/>
            <person name="Patti C."/>
            <person name="Phunkhang P."/>
            <person name="Pierre F."/>
            <person name="Priest M."/>
            <person name="Raghuraman S."/>
            <person name="Rege F."/>
            <person name="Reyes R."/>
            <person name="Rise C."/>
            <person name="Rogov P."/>
            <person name="Ross K."/>
            <person name="Ryan E."/>
            <person name="Settipalli S."/>
            <person name="Shea T."/>
            <person name="Sherpa N."/>
            <person name="Shi L."/>
            <person name="Shih D."/>
            <person name="Sparrow T."/>
            <person name="Spaulding J."/>
            <person name="Stalker J."/>
            <person name="Stange-Thomann N."/>
            <person name="Stavropoulos S."/>
            <person name="Stone C."/>
            <person name="Strader C."/>
            <person name="Tesfaye S."/>
            <person name="Thomson T."/>
            <person name="Thoulutsang Y."/>
            <person name="Thoulutsang D."/>
            <person name="Topham K."/>
            <person name="Topping I."/>
            <person name="Tsamla T."/>
            <person name="Vassiliev H."/>
            <person name="Vo A."/>
            <person name="Wangchuk T."/>
            <person name="Wangdi T."/>
            <person name="Weiand M."/>
            <person name="Wilkinson J."/>
            <person name="Wilson A."/>
            <person name="Yadav S."/>
            <person name="Young G."/>
            <person name="Yu Q."/>
            <person name="Zembek L."/>
            <person name="Zhong D."/>
            <person name="Zimmer A."/>
            <person name="Zwirko Z."/>
            <person name="Jaffe D.B."/>
            <person name="Alvarez P."/>
            <person name="Brockman W."/>
            <person name="Butler J."/>
            <person name="Chin C."/>
            <person name="Gnerre S."/>
            <person name="Grabherr M."/>
            <person name="Kleber M."/>
            <person name="Mauceli E."/>
            <person name="MacCallum I."/>
        </authorList>
    </citation>
    <scope>NUCLEOTIDE SEQUENCE [LARGE SCALE GENOMIC DNA]</scope>
    <source>
        <strain evidence="22">Tai18E2 / Tucson 14021-0261.01</strain>
    </source>
</reference>
<comment type="cofactor">
    <cofactor evidence="1 17 19">
        <name>Mn(2+)</name>
        <dbReference type="ChEBI" id="CHEBI:29035"/>
    </cofactor>
</comment>
<evidence type="ECO:0000256" key="15">
    <source>
        <dbReference type="ARBA" id="ARBA00047979"/>
    </source>
</evidence>
<evidence type="ECO:0000256" key="13">
    <source>
        <dbReference type="ARBA" id="ARBA00023180"/>
    </source>
</evidence>
<dbReference type="SUPFAM" id="SSF53448">
    <property type="entry name" value="Nucleotide-diphospho-sugar transferases"/>
    <property type="match status" value="1"/>
</dbReference>
<accession>A0A0R1DS95</accession>
<evidence type="ECO:0000313" key="21">
    <source>
        <dbReference type="EMBL" id="KRJ97968.1"/>
    </source>
</evidence>
<feature type="transmembrane region" description="Helical" evidence="19">
    <location>
        <begin position="61"/>
        <end position="80"/>
    </location>
</feature>
<evidence type="ECO:0000256" key="14">
    <source>
        <dbReference type="ARBA" id="ARBA00023211"/>
    </source>
</evidence>
<evidence type="ECO:0000256" key="5">
    <source>
        <dbReference type="ARBA" id="ARBA00012641"/>
    </source>
</evidence>
<keyword evidence="10 19" id="KW-1133">Transmembrane helix</keyword>
<keyword evidence="22" id="KW-1185">Reference proteome</keyword>
<keyword evidence="12 19" id="KW-0472">Membrane</keyword>
<feature type="glycosylation site" description="N-linked (GlcNAc...) asparagine" evidence="18">
    <location>
        <position position="427"/>
    </location>
</feature>
<keyword evidence="8 17" id="KW-0479">Metal-binding</keyword>
<dbReference type="KEGG" id="dya:Dyak_GE18858"/>
<comment type="pathway">
    <text evidence="3 19">Protein modification; protein glycosylation.</text>
</comment>
<dbReference type="GO" id="GO:0005975">
    <property type="term" value="P:carbohydrate metabolic process"/>
    <property type="evidence" value="ECO:0007669"/>
    <property type="project" value="TreeGrafter"/>
</dbReference>
<evidence type="ECO:0000256" key="20">
    <source>
        <dbReference type="SAM" id="MobiDB-lite"/>
    </source>
</evidence>
<dbReference type="OrthoDB" id="675023at2759"/>
<dbReference type="AlphaFoldDB" id="A0A0R1DS95"/>
<dbReference type="Proteomes" id="UP000002282">
    <property type="component" value="Chromosome 2L"/>
</dbReference>
<dbReference type="GO" id="GO:0000139">
    <property type="term" value="C:Golgi membrane"/>
    <property type="evidence" value="ECO:0007669"/>
    <property type="project" value="UniProtKB-SubCell"/>
</dbReference>
<keyword evidence="11 19" id="KW-0333">Golgi apparatus</keyword>
<keyword evidence="21" id="KW-0328">Glycosyltransferase</keyword>
<evidence type="ECO:0000256" key="19">
    <source>
        <dbReference type="RuleBase" id="RU363127"/>
    </source>
</evidence>